<keyword evidence="4" id="KW-0547">Nucleotide-binding</keyword>
<dbReference type="InterPro" id="IPR023298">
    <property type="entry name" value="ATPase_P-typ_TM_dom_sf"/>
</dbReference>
<dbReference type="AlphaFoldDB" id="F1TA61"/>
<dbReference type="InterPro" id="IPR044492">
    <property type="entry name" value="P_typ_ATPase_HD_dom"/>
</dbReference>
<dbReference type="PRINTS" id="PR00119">
    <property type="entry name" value="CATATPASE"/>
</dbReference>
<dbReference type="InterPro" id="IPR001757">
    <property type="entry name" value="P_typ_ATPase"/>
</dbReference>
<comment type="caution">
    <text evidence="11">The sequence shown here is derived from an EMBL/GenBank/DDBJ whole genome shotgun (WGS) entry which is preliminary data.</text>
</comment>
<keyword evidence="7 9" id="KW-1133">Transmembrane helix</keyword>
<name>F1TA61_9FIRM</name>
<feature type="transmembrane region" description="Helical" evidence="9">
    <location>
        <begin position="39"/>
        <end position="65"/>
    </location>
</feature>
<comment type="similarity">
    <text evidence="2">Belongs to the cation transport ATPase (P-type) (TC 3.A.3) family. Type IIA subfamily.</text>
</comment>
<keyword evidence="3 9" id="KW-0812">Transmembrane</keyword>
<dbReference type="Pfam" id="PF00122">
    <property type="entry name" value="E1-E2_ATPase"/>
    <property type="match status" value="1"/>
</dbReference>
<dbReference type="GO" id="GO:0005524">
    <property type="term" value="F:ATP binding"/>
    <property type="evidence" value="ECO:0007669"/>
    <property type="project" value="UniProtKB-KW"/>
</dbReference>
<dbReference type="SFLD" id="SFLDF00027">
    <property type="entry name" value="p-type_atpase"/>
    <property type="match status" value="1"/>
</dbReference>
<dbReference type="PROSITE" id="PS00154">
    <property type="entry name" value="ATPASE_E1_E2"/>
    <property type="match status" value="1"/>
</dbReference>
<feature type="transmembrane region" description="Helical" evidence="9">
    <location>
        <begin position="71"/>
        <end position="90"/>
    </location>
</feature>
<accession>F1TA61</accession>
<dbReference type="EMBL" id="ACXX02000003">
    <property type="protein sequence ID" value="EGD48803.1"/>
    <property type="molecule type" value="Genomic_DNA"/>
</dbReference>
<feature type="transmembrane region" description="Helical" evidence="9">
    <location>
        <begin position="658"/>
        <end position="679"/>
    </location>
</feature>
<dbReference type="Pfam" id="PF00690">
    <property type="entry name" value="Cation_ATPase_N"/>
    <property type="match status" value="1"/>
</dbReference>
<feature type="transmembrane region" description="Helical" evidence="9">
    <location>
        <begin position="808"/>
        <end position="826"/>
    </location>
</feature>
<feature type="domain" description="Cation-transporting P-type ATPase N-terminal" evidence="10">
    <location>
        <begin position="3"/>
        <end position="67"/>
    </location>
</feature>
<comment type="subcellular location">
    <subcellularLocation>
        <location evidence="1">Membrane</location>
        <topology evidence="1">Multi-pass membrane protein</topology>
    </subcellularLocation>
</comment>
<protein>
    <submittedName>
        <fullName evidence="11">ATPase, P-type (Transporting), HAD superfamily, subfamily IC</fullName>
    </submittedName>
</protein>
<dbReference type="NCBIfam" id="TIGR01494">
    <property type="entry name" value="ATPase_P-type"/>
    <property type="match status" value="2"/>
</dbReference>
<dbReference type="InterPro" id="IPR036412">
    <property type="entry name" value="HAD-like_sf"/>
</dbReference>
<dbReference type="PRINTS" id="PR00120">
    <property type="entry name" value="HATPASE"/>
</dbReference>
<dbReference type="GO" id="GO:0016887">
    <property type="term" value="F:ATP hydrolysis activity"/>
    <property type="evidence" value="ECO:0007669"/>
    <property type="project" value="InterPro"/>
</dbReference>
<dbReference type="STRING" id="588581.Cpap_3227"/>
<reference evidence="11" key="2">
    <citation type="submission" date="2011-01" db="EMBL/GenBank/DDBJ databases">
        <title>The Non-contiguous Finished genome of Clostridium papyrosolvens.</title>
        <authorList>
            <person name="Lucas S."/>
            <person name="Copeland A."/>
            <person name="Lapidus A."/>
            <person name="Cheng J.-F."/>
            <person name="Goodwin L."/>
            <person name="Pitluck S."/>
            <person name="Misra M."/>
            <person name="Chertkov O."/>
            <person name="Detter J.C."/>
            <person name="Han C."/>
            <person name="Tapia R."/>
            <person name="Land M."/>
            <person name="Hauser L."/>
            <person name="Kyrpides N."/>
            <person name="Ivanova N."/>
            <person name="Pagani I."/>
            <person name="Mouttaki H."/>
            <person name="He Z."/>
            <person name="Zhou J."/>
            <person name="Hemme C.L."/>
            <person name="Woyke T."/>
        </authorList>
    </citation>
    <scope>NUCLEOTIDE SEQUENCE [LARGE SCALE GENOMIC DNA]</scope>
    <source>
        <strain evidence="11">DSM 2782</strain>
    </source>
</reference>
<dbReference type="Gene3D" id="1.20.1110.10">
    <property type="entry name" value="Calcium-transporting ATPase, transmembrane domain"/>
    <property type="match status" value="1"/>
</dbReference>
<dbReference type="InterPro" id="IPR023214">
    <property type="entry name" value="HAD_sf"/>
</dbReference>
<feature type="transmembrane region" description="Helical" evidence="9">
    <location>
        <begin position="279"/>
        <end position="295"/>
    </location>
</feature>
<dbReference type="SMART" id="SM00831">
    <property type="entry name" value="Cation_ATPase_N"/>
    <property type="match status" value="1"/>
</dbReference>
<dbReference type="InterPro" id="IPR018303">
    <property type="entry name" value="ATPase_P-typ_P_site"/>
</dbReference>
<dbReference type="Pfam" id="PF00702">
    <property type="entry name" value="Hydrolase"/>
    <property type="match status" value="1"/>
</dbReference>
<evidence type="ECO:0000256" key="8">
    <source>
        <dbReference type="ARBA" id="ARBA00023136"/>
    </source>
</evidence>
<dbReference type="Gene3D" id="3.40.1110.10">
    <property type="entry name" value="Calcium-transporting ATPase, cytoplasmic domain N"/>
    <property type="match status" value="1"/>
</dbReference>
<feature type="transmembrane region" description="Helical" evidence="9">
    <location>
        <begin position="632"/>
        <end position="652"/>
    </location>
</feature>
<dbReference type="GO" id="GO:0016020">
    <property type="term" value="C:membrane"/>
    <property type="evidence" value="ECO:0007669"/>
    <property type="project" value="UniProtKB-SubCell"/>
</dbReference>
<dbReference type="FunFam" id="3.40.50.1000:FF:000028">
    <property type="entry name" value="Calcium-transporting P-type ATPase, putative"/>
    <property type="match status" value="1"/>
</dbReference>
<dbReference type="Gene3D" id="2.70.150.10">
    <property type="entry name" value="Calcium-transporting ATPase, cytoplasmic transduction domain A"/>
    <property type="match status" value="1"/>
</dbReference>
<evidence type="ECO:0000256" key="1">
    <source>
        <dbReference type="ARBA" id="ARBA00004141"/>
    </source>
</evidence>
<dbReference type="RefSeq" id="WP_004618085.1">
    <property type="nucleotide sequence ID" value="NZ_ACXX02000003.1"/>
</dbReference>
<evidence type="ECO:0000259" key="10">
    <source>
        <dbReference type="SMART" id="SM00831"/>
    </source>
</evidence>
<dbReference type="SUPFAM" id="SSF56784">
    <property type="entry name" value="HAD-like"/>
    <property type="match status" value="1"/>
</dbReference>
<feature type="transmembrane region" description="Helical" evidence="9">
    <location>
        <begin position="776"/>
        <end position="796"/>
    </location>
</feature>
<sequence length="834" mass="92440">MSKFFGFKGDYSGLTDNQAMENQIKYGMNELSPEKKKNLFIRILGVFKEPMFILLFCTAIIYFFLGEARDGIIMLCFVTFMTGISFIQEWRTDKTLEALKELASPRIRVVRNNRIINIESKEITINDLMILEEGEKIPADARIIEMFDFGVDESSLTGESEIVWKKVCSDNDVNKISEDFWRKDVCYAGTTVIQGSAIAKVISIGRDTQYGKIGLDIQGVPERPTPLEKQTRHLVKICALIGLGFFILVSLITLIHTGSIVDSILSGITLAMAMIPEEFPVVLTVFLAMGAWRLAKKNSLVRKMPSVETLGSVSVLCVDKTGTLTKNQMTVKETCPHNGFDANELGYWAALACETEPYDPMEKAILNYIENNGSDKEDVFKNPLLFEYSFSSDTKMMGHVWSIENSATLAAKGSPESILPLCCLTKEATDNVAEQQTRLASKGYRVIAVARSIDMKEYPDTLKECKLDFVGLIGLQDPPRDEVLESIKVCKSAGLRVVMITGDNGITAQSIAREIGISHSSNVITGPELELMPDEVLLDKVKDTNIFARVMPRHKMRIVKALRDNGEIVAMTGDGVNDAPALKYADIGIAMGKRGTGVAKEASDMILLDDNFTTIVESVGDGRRIYDNIRKAIEYILVIHIPIALIALLAPLLHMPLVLLPVNVVLLELIIDPTCSIVFERLPAEKDIMHRKPRSNNEALITGSLILKSILQGLIIFAAAFGAFTYFFKSGAGEPEARTFAVLVLGISNLLLVYINQSDTEFAFRNMVNFKDKVVITVNSIIIAVLIIITYVPTINGIVQTAPLSAKNFLFAIAVSVVATMWWEIVKLIKRRKI</sequence>
<evidence type="ECO:0000256" key="2">
    <source>
        <dbReference type="ARBA" id="ARBA00005675"/>
    </source>
</evidence>
<dbReference type="Pfam" id="PF00689">
    <property type="entry name" value="Cation_ATPase_C"/>
    <property type="match status" value="1"/>
</dbReference>
<reference evidence="11" key="1">
    <citation type="submission" date="2009-07" db="EMBL/GenBank/DDBJ databases">
        <authorList>
            <consortium name="US DOE Joint Genome Institute (JGI-PGF)"/>
            <person name="Lucas S."/>
            <person name="Copeland A."/>
            <person name="Lapidus A."/>
            <person name="Glavina del Rio T."/>
            <person name="Tice H."/>
            <person name="Bruce D."/>
            <person name="Goodwin L."/>
            <person name="Pitluck S."/>
            <person name="Larimer F."/>
            <person name="Land M.L."/>
            <person name="Mouttaki H."/>
            <person name="He Z."/>
            <person name="Zhou J."/>
            <person name="Hemme C.L."/>
        </authorList>
    </citation>
    <scope>NUCLEOTIDE SEQUENCE [LARGE SCALE GENOMIC DNA]</scope>
    <source>
        <strain evidence="11">DSM 2782</strain>
    </source>
</reference>
<dbReference type="InterPro" id="IPR023299">
    <property type="entry name" value="ATPase_P-typ_cyto_dom_N"/>
</dbReference>
<dbReference type="InterPro" id="IPR008250">
    <property type="entry name" value="ATPase_P-typ_transduc_dom_A_sf"/>
</dbReference>
<evidence type="ECO:0000313" key="12">
    <source>
        <dbReference type="Proteomes" id="UP000003860"/>
    </source>
</evidence>
<evidence type="ECO:0000256" key="5">
    <source>
        <dbReference type="ARBA" id="ARBA00022840"/>
    </source>
</evidence>
<dbReference type="eggNOG" id="COG0474">
    <property type="taxonomic scope" value="Bacteria"/>
</dbReference>
<dbReference type="SUPFAM" id="SSF81653">
    <property type="entry name" value="Calcium ATPase, transduction domain A"/>
    <property type="match status" value="1"/>
</dbReference>
<evidence type="ECO:0000256" key="9">
    <source>
        <dbReference type="SAM" id="Phobius"/>
    </source>
</evidence>
<organism evidence="11 12">
    <name type="scientific">Ruminiclostridium papyrosolvens DSM 2782</name>
    <dbReference type="NCBI Taxonomy" id="588581"/>
    <lineage>
        <taxon>Bacteria</taxon>
        <taxon>Bacillati</taxon>
        <taxon>Bacillota</taxon>
        <taxon>Clostridia</taxon>
        <taxon>Eubacteriales</taxon>
        <taxon>Oscillospiraceae</taxon>
        <taxon>Ruminiclostridium</taxon>
    </lineage>
</organism>
<evidence type="ECO:0000256" key="4">
    <source>
        <dbReference type="ARBA" id="ARBA00022741"/>
    </source>
</evidence>
<dbReference type="SUPFAM" id="SSF81665">
    <property type="entry name" value="Calcium ATPase, transmembrane domain M"/>
    <property type="match status" value="1"/>
</dbReference>
<dbReference type="SUPFAM" id="SSF81660">
    <property type="entry name" value="Metal cation-transporting ATPase, ATP-binding domain N"/>
    <property type="match status" value="1"/>
</dbReference>
<dbReference type="SFLD" id="SFLDG00002">
    <property type="entry name" value="C1.7:_P-type_atpase_like"/>
    <property type="match status" value="1"/>
</dbReference>
<evidence type="ECO:0000256" key="6">
    <source>
        <dbReference type="ARBA" id="ARBA00022967"/>
    </source>
</evidence>
<gene>
    <name evidence="11" type="ORF">Cpap_3227</name>
</gene>
<keyword evidence="8 9" id="KW-0472">Membrane</keyword>
<dbReference type="InterPro" id="IPR006068">
    <property type="entry name" value="ATPase_P-typ_cation-transptr_C"/>
</dbReference>
<keyword evidence="12" id="KW-1185">Reference proteome</keyword>
<dbReference type="OrthoDB" id="9760364at2"/>
<keyword evidence="6" id="KW-1278">Translocase</keyword>
<evidence type="ECO:0000256" key="7">
    <source>
        <dbReference type="ARBA" id="ARBA00022989"/>
    </source>
</evidence>
<dbReference type="Gene3D" id="3.40.50.1000">
    <property type="entry name" value="HAD superfamily/HAD-like"/>
    <property type="match status" value="1"/>
</dbReference>
<dbReference type="InterPro" id="IPR059000">
    <property type="entry name" value="ATPase_P-type_domA"/>
</dbReference>
<feature type="transmembrane region" description="Helical" evidence="9">
    <location>
        <begin position="237"/>
        <end position="259"/>
    </location>
</feature>
<keyword evidence="5" id="KW-0067">ATP-binding</keyword>
<proteinExistence type="inferred from homology"/>
<evidence type="ECO:0000256" key="3">
    <source>
        <dbReference type="ARBA" id="ARBA00022692"/>
    </source>
</evidence>
<dbReference type="InterPro" id="IPR004014">
    <property type="entry name" value="ATPase_P-typ_cation-transptr_N"/>
</dbReference>
<feature type="transmembrane region" description="Helical" evidence="9">
    <location>
        <begin position="700"/>
        <end position="727"/>
    </location>
</feature>
<feature type="transmembrane region" description="Helical" evidence="9">
    <location>
        <begin position="739"/>
        <end position="755"/>
    </location>
</feature>
<dbReference type="SFLD" id="SFLDS00003">
    <property type="entry name" value="Haloacid_Dehalogenase"/>
    <property type="match status" value="1"/>
</dbReference>
<dbReference type="Proteomes" id="UP000003860">
    <property type="component" value="Unassembled WGS sequence"/>
</dbReference>
<dbReference type="PANTHER" id="PTHR42861">
    <property type="entry name" value="CALCIUM-TRANSPORTING ATPASE"/>
    <property type="match status" value="1"/>
</dbReference>
<evidence type="ECO:0000313" key="11">
    <source>
        <dbReference type="EMBL" id="EGD48803.1"/>
    </source>
</evidence>